<feature type="signal peptide" evidence="1">
    <location>
        <begin position="1"/>
        <end position="19"/>
    </location>
</feature>
<feature type="chain" id="PRO_5029591346" description="S9 family peptidase" evidence="1">
    <location>
        <begin position="20"/>
        <end position="295"/>
    </location>
</feature>
<reference evidence="2 3" key="1">
    <citation type="submission" date="2019-10" db="EMBL/GenBank/DDBJ databases">
        <title>Rudanella paleaurantiibacter sp. nov., isolated from sludge.</title>
        <authorList>
            <person name="Xu S.Q."/>
        </authorList>
    </citation>
    <scope>NUCLEOTIDE SEQUENCE [LARGE SCALE GENOMIC DNA]</scope>
    <source>
        <strain evidence="2 3">HX-22-17</strain>
    </source>
</reference>
<dbReference type="Gene3D" id="2.120.10.30">
    <property type="entry name" value="TolB, C-terminal domain"/>
    <property type="match status" value="1"/>
</dbReference>
<organism evidence="2 3">
    <name type="scientific">Rudanella paleaurantiibacter</name>
    <dbReference type="NCBI Taxonomy" id="2614655"/>
    <lineage>
        <taxon>Bacteria</taxon>
        <taxon>Pseudomonadati</taxon>
        <taxon>Bacteroidota</taxon>
        <taxon>Cytophagia</taxon>
        <taxon>Cytophagales</taxon>
        <taxon>Cytophagaceae</taxon>
        <taxon>Rudanella</taxon>
    </lineage>
</organism>
<evidence type="ECO:0000313" key="2">
    <source>
        <dbReference type="EMBL" id="KAB7729283.1"/>
    </source>
</evidence>
<evidence type="ECO:0000256" key="1">
    <source>
        <dbReference type="SAM" id="SignalP"/>
    </source>
</evidence>
<keyword evidence="1" id="KW-0732">Signal</keyword>
<dbReference type="EMBL" id="WELI01000006">
    <property type="protein sequence ID" value="KAB7729283.1"/>
    <property type="molecule type" value="Genomic_DNA"/>
</dbReference>
<dbReference type="RefSeq" id="WP_152125363.1">
    <property type="nucleotide sequence ID" value="NZ_WELI01000006.1"/>
</dbReference>
<protein>
    <recommendedName>
        <fullName evidence="4">S9 family peptidase</fullName>
    </recommendedName>
</protein>
<accession>A0A7J5TXX9</accession>
<dbReference type="InterPro" id="IPR011042">
    <property type="entry name" value="6-blade_b-propeller_TolB-like"/>
</dbReference>
<dbReference type="AlphaFoldDB" id="A0A7J5TXX9"/>
<gene>
    <name evidence="2" type="ORF">F5984_16770</name>
</gene>
<comment type="caution">
    <text evidence="2">The sequence shown here is derived from an EMBL/GenBank/DDBJ whole genome shotgun (WGS) entry which is preliminary data.</text>
</comment>
<sequence>MPKLIFSSLLCLLTIAALAQPGTEIYLLDLTEQAGRVTLSNPRNISAKPGYDNQPFFHPTQPRLYYTSMMPDGQTDIWAYDVLKNTRTQITRTPDLEYSPTVVPGGAYLSCIVQRKANGDQDLVRYALADPTKTTLMLASQQTGKIGYQAWLSPTEVAVFVLATPRPGELNSLRYKNLRTGLDTTLATQIGRSLHLVPGRKALSFVQQVGSKWLIRLYDPTRRQVRDLTESDPDCEHYNAWTPNGTLLESRGTDLWAFDTKTKQWREVQLPDSLPHRKVSRMAVKGGLLALVVDE</sequence>
<evidence type="ECO:0008006" key="4">
    <source>
        <dbReference type="Google" id="ProtNLM"/>
    </source>
</evidence>
<keyword evidence="3" id="KW-1185">Reference proteome</keyword>
<proteinExistence type="predicted"/>
<dbReference type="SUPFAM" id="SSF69304">
    <property type="entry name" value="Tricorn protease N-terminal domain"/>
    <property type="match status" value="1"/>
</dbReference>
<name>A0A7J5TXX9_9BACT</name>
<evidence type="ECO:0000313" key="3">
    <source>
        <dbReference type="Proteomes" id="UP000488299"/>
    </source>
</evidence>
<dbReference type="Proteomes" id="UP000488299">
    <property type="component" value="Unassembled WGS sequence"/>
</dbReference>